<reference evidence="13" key="1">
    <citation type="journal article" date="2014" name="PLoS ONE">
        <title>Phylogeny of c4-photosynthesis enzymes based on algal transcriptomic and genomic data supports an archaeal/proteobacterial origin and multiple duplication for most c4-related genes.</title>
        <authorList>
            <person name="Chi S."/>
            <person name="Wu S."/>
            <person name="Yu J."/>
            <person name="Wang X."/>
            <person name="Tang X."/>
            <person name="Liu T."/>
        </authorList>
    </citation>
    <scope>NUCLEOTIDE SEQUENCE</scope>
    <source>
        <strain evidence="13">FOMH-2003448</strain>
    </source>
</reference>
<keyword evidence="13" id="KW-0418">Kinase</keyword>
<dbReference type="Gene3D" id="3.40.449.10">
    <property type="entry name" value="Phosphoenolpyruvate Carboxykinase, domain 1"/>
    <property type="match status" value="1"/>
</dbReference>
<dbReference type="EC" id="4.1.1.49" evidence="3"/>
<dbReference type="PANTHER" id="PTHR30031:SF0">
    <property type="entry name" value="PHOSPHOENOLPYRUVATE CARBOXYKINASE (ATP)"/>
    <property type="match status" value="1"/>
</dbReference>
<dbReference type="GO" id="GO:0046872">
    <property type="term" value="F:metal ion binding"/>
    <property type="evidence" value="ECO:0007669"/>
    <property type="project" value="UniProtKB-KW"/>
</dbReference>
<dbReference type="GO" id="GO:0016301">
    <property type="term" value="F:kinase activity"/>
    <property type="evidence" value="ECO:0007669"/>
    <property type="project" value="UniProtKB-KW"/>
</dbReference>
<gene>
    <name evidence="13" type="primary">pck</name>
</gene>
<keyword evidence="5" id="KW-0963">Cytoplasm</keyword>
<dbReference type="SUPFAM" id="SSF68923">
    <property type="entry name" value="PEP carboxykinase N-terminal domain"/>
    <property type="match status" value="1"/>
</dbReference>
<evidence type="ECO:0000313" key="13">
    <source>
        <dbReference type="EMBL" id="AIT70082.1"/>
    </source>
</evidence>
<keyword evidence="11" id="KW-0456">Lyase</keyword>
<comment type="catalytic activity">
    <reaction evidence="12">
        <text>oxaloacetate + ATP = phosphoenolpyruvate + ADP + CO2</text>
        <dbReference type="Rhea" id="RHEA:18617"/>
        <dbReference type="ChEBI" id="CHEBI:16452"/>
        <dbReference type="ChEBI" id="CHEBI:16526"/>
        <dbReference type="ChEBI" id="CHEBI:30616"/>
        <dbReference type="ChEBI" id="CHEBI:58702"/>
        <dbReference type="ChEBI" id="CHEBI:456216"/>
        <dbReference type="EC" id="4.1.1.49"/>
    </reaction>
</comment>
<organism evidence="13">
    <name type="scientific">Sargassum integerrimum</name>
    <dbReference type="NCBI Taxonomy" id="1159339"/>
    <lineage>
        <taxon>Eukaryota</taxon>
        <taxon>Sar</taxon>
        <taxon>Stramenopiles</taxon>
        <taxon>Ochrophyta</taxon>
        <taxon>PX clade</taxon>
        <taxon>Phaeophyceae</taxon>
        <taxon>Fucales</taxon>
        <taxon>Sargassaceae</taxon>
        <taxon>Sargassum</taxon>
    </lineage>
</organism>
<comment type="pathway">
    <text evidence="1">Carbohydrate biosynthesis; gluconeogenesis.</text>
</comment>
<dbReference type="UniPathway" id="UPA00138"/>
<evidence type="ECO:0000256" key="10">
    <source>
        <dbReference type="ARBA" id="ARBA00023211"/>
    </source>
</evidence>
<keyword evidence="10" id="KW-0464">Manganese</keyword>
<dbReference type="NCBIfam" id="NF006820">
    <property type="entry name" value="PRK09344.1-2"/>
    <property type="match status" value="1"/>
</dbReference>
<dbReference type="NCBIfam" id="TIGR00224">
    <property type="entry name" value="pckA"/>
    <property type="match status" value="1"/>
</dbReference>
<dbReference type="HAMAP" id="MF_00453">
    <property type="entry name" value="PEPCK_ATP"/>
    <property type="match status" value="1"/>
</dbReference>
<dbReference type="GO" id="GO:0005829">
    <property type="term" value="C:cytosol"/>
    <property type="evidence" value="ECO:0007669"/>
    <property type="project" value="TreeGrafter"/>
</dbReference>
<dbReference type="EMBL" id="KM113567">
    <property type="protein sequence ID" value="AIT70082.1"/>
    <property type="molecule type" value="mRNA"/>
</dbReference>
<dbReference type="PANTHER" id="PTHR30031">
    <property type="entry name" value="PHOSPHOENOLPYRUVATE CARBOXYKINASE ATP"/>
    <property type="match status" value="1"/>
</dbReference>
<dbReference type="GO" id="GO:0004612">
    <property type="term" value="F:phosphoenolpyruvate carboxykinase (ATP) activity"/>
    <property type="evidence" value="ECO:0007669"/>
    <property type="project" value="UniProtKB-EC"/>
</dbReference>
<dbReference type="SUPFAM" id="SSF53795">
    <property type="entry name" value="PEP carboxykinase-like"/>
    <property type="match status" value="1"/>
</dbReference>
<dbReference type="PIRSF" id="PIRSF006294">
    <property type="entry name" value="PEP_crbxkin"/>
    <property type="match status" value="1"/>
</dbReference>
<keyword evidence="8" id="KW-0210">Decarboxylase</keyword>
<accession>A0A097IUF3</accession>
<keyword evidence="13" id="KW-0670">Pyruvate</keyword>
<dbReference type="NCBIfam" id="NF006821">
    <property type="entry name" value="PRK09344.1-3"/>
    <property type="match status" value="1"/>
</dbReference>
<dbReference type="PROSITE" id="PS00532">
    <property type="entry name" value="PEPCK_ATP"/>
    <property type="match status" value="1"/>
</dbReference>
<evidence type="ECO:0000256" key="7">
    <source>
        <dbReference type="ARBA" id="ARBA00022741"/>
    </source>
</evidence>
<keyword evidence="9" id="KW-0067">ATP-binding</keyword>
<evidence type="ECO:0000256" key="3">
    <source>
        <dbReference type="ARBA" id="ARBA00012363"/>
    </source>
</evidence>
<dbReference type="InterPro" id="IPR015994">
    <property type="entry name" value="PEPCK_ATP_CS"/>
</dbReference>
<dbReference type="InterPro" id="IPR008210">
    <property type="entry name" value="PEP_carboxykinase_N"/>
</dbReference>
<dbReference type="AlphaFoldDB" id="A0A097IUF3"/>
<sequence>MSQVTRGMFLVGSPALRRLRAPSSISVRNLAAIGSQRKTAVPSIISKMAPTAVASSSGFQKAMKTTLSSLGIDKATGITKPTTIYRNLPYPEVFKHEEQNKEGEVTKNGTFCVSTGQFTGRSPKDKYFVKQAPSDKKLDWGKINKGVAPEVYKNIYEKAVKHYNTNVDKMYVFDGYCGTSPKSRKNVRIITELAWQHHFAKNMFIRPETEEEVANFVPDFTIINACKIVNDDYKELGLNSEVAVVFNVEESKAVITGTWYGGEMKKGIFSMMNYWLPLDGVMSMHCSANKGKDGDTALFFGLSGTGKTTLSADPARYLIGDDEHGWDEDGIFNFEGGCYAKTVNLSRDNEPEIYDAIKRDALLENVIIKENGEPDYADVSRTENTRVSYPIYHINNYEPSGMGDHPKSIVFLTCDAFGVLPPVSRLSPGQAMYHFLSGYTAKVAGTERGVTEPTPNFSAGFGAAFLTLHPTVYADLLQEKLDKHGTQCFLINTGWTGGGYGVGKRMSIKATRACVDAVLDGSINKTQFAKEPVFGFEVPQELPNVPSKVLNPREAWSDKASYDATRVKLADMFKNNFTKFVKPGMTDYTEYGPK</sequence>
<dbReference type="Gene3D" id="3.90.228.20">
    <property type="match status" value="1"/>
</dbReference>
<keyword evidence="7" id="KW-0547">Nucleotide-binding</keyword>
<dbReference type="Gene3D" id="2.170.8.10">
    <property type="entry name" value="Phosphoenolpyruvate Carboxykinase, domain 2"/>
    <property type="match status" value="1"/>
</dbReference>
<dbReference type="FunFam" id="3.40.449.10:FF:000001">
    <property type="entry name" value="Phosphoenolpyruvate carboxykinase (ATP)"/>
    <property type="match status" value="1"/>
</dbReference>
<evidence type="ECO:0000256" key="4">
    <source>
        <dbReference type="ARBA" id="ARBA00022432"/>
    </source>
</evidence>
<evidence type="ECO:0000256" key="6">
    <source>
        <dbReference type="ARBA" id="ARBA00022723"/>
    </source>
</evidence>
<proteinExistence type="evidence at transcript level"/>
<keyword evidence="13" id="KW-0808">Transferase</keyword>
<evidence type="ECO:0000256" key="9">
    <source>
        <dbReference type="ARBA" id="ARBA00022840"/>
    </source>
</evidence>
<dbReference type="InterPro" id="IPR001272">
    <property type="entry name" value="PEP_carboxykinase_ATP"/>
</dbReference>
<dbReference type="NCBIfam" id="NF006819">
    <property type="entry name" value="PRK09344.1-1"/>
    <property type="match status" value="1"/>
</dbReference>
<evidence type="ECO:0000256" key="8">
    <source>
        <dbReference type="ARBA" id="ARBA00022793"/>
    </source>
</evidence>
<dbReference type="GO" id="GO:0005524">
    <property type="term" value="F:ATP binding"/>
    <property type="evidence" value="ECO:0007669"/>
    <property type="project" value="UniProtKB-KW"/>
</dbReference>
<evidence type="ECO:0000256" key="1">
    <source>
        <dbReference type="ARBA" id="ARBA00004742"/>
    </source>
</evidence>
<comment type="similarity">
    <text evidence="2">Belongs to the phosphoenolpyruvate carboxykinase (ATP) family.</text>
</comment>
<evidence type="ECO:0000256" key="11">
    <source>
        <dbReference type="ARBA" id="ARBA00023239"/>
    </source>
</evidence>
<dbReference type="GO" id="GO:0006094">
    <property type="term" value="P:gluconeogenesis"/>
    <property type="evidence" value="ECO:0007669"/>
    <property type="project" value="UniProtKB-UniPathway"/>
</dbReference>
<dbReference type="Pfam" id="PF01293">
    <property type="entry name" value="PEPCK_ATP"/>
    <property type="match status" value="1"/>
</dbReference>
<keyword evidence="4" id="KW-0312">Gluconeogenesis</keyword>
<dbReference type="InterPro" id="IPR013035">
    <property type="entry name" value="PEP_carboxykinase_C"/>
</dbReference>
<evidence type="ECO:0000256" key="12">
    <source>
        <dbReference type="ARBA" id="ARBA00047371"/>
    </source>
</evidence>
<dbReference type="CDD" id="cd00484">
    <property type="entry name" value="PEPCK_ATP"/>
    <property type="match status" value="1"/>
</dbReference>
<name>A0A097IUF3_9PHAE</name>
<protein>
    <recommendedName>
        <fullName evidence="3">phosphoenolpyruvate carboxykinase (ATP)</fullName>
        <ecNumber evidence="3">4.1.1.49</ecNumber>
    </recommendedName>
</protein>
<keyword evidence="6" id="KW-0479">Metal-binding</keyword>
<evidence type="ECO:0000256" key="2">
    <source>
        <dbReference type="ARBA" id="ARBA00006052"/>
    </source>
</evidence>
<evidence type="ECO:0000256" key="5">
    <source>
        <dbReference type="ARBA" id="ARBA00022490"/>
    </source>
</evidence>